<feature type="chain" id="PRO_5021000310" description="Copper resistance protein ScsC N-terminal domain-containing protein" evidence="1">
    <location>
        <begin position="24"/>
        <end position="90"/>
    </location>
</feature>
<evidence type="ECO:0000313" key="4">
    <source>
        <dbReference type="Proteomes" id="UP000294555"/>
    </source>
</evidence>
<sequence length="90" mass="9578">MKTLLINILILIPCLMAAEAALAISPVPAPEFPDDTSELSPEQQAQIGKIAAEYLLAHPEILLQINSKLQAGKALSQPPHCAPVKNTGTR</sequence>
<dbReference type="Pfam" id="PF18312">
    <property type="entry name" value="ScsC_N"/>
    <property type="match status" value="1"/>
</dbReference>
<reference evidence="3 4" key="1">
    <citation type="submission" date="2019-02" db="EMBL/GenBank/DDBJ databases">
        <title>Investigation of anaerobic lignin degradation for improved lignocellulosic biofuels.</title>
        <authorList>
            <person name="Deangelis K."/>
        </authorList>
    </citation>
    <scope>NUCLEOTIDE SEQUENCE [LARGE SCALE GENOMIC DNA]</scope>
    <source>
        <strain evidence="3 4">159R</strain>
    </source>
</reference>
<dbReference type="Proteomes" id="UP000294555">
    <property type="component" value="Unassembled WGS sequence"/>
</dbReference>
<protein>
    <recommendedName>
        <fullName evidence="2">Copper resistance protein ScsC N-terminal domain-containing protein</fullName>
    </recommendedName>
</protein>
<organism evidence="3 4">
    <name type="scientific">Sodalis ligni</name>
    <dbReference type="NCBI Taxonomy" id="2697027"/>
    <lineage>
        <taxon>Bacteria</taxon>
        <taxon>Pseudomonadati</taxon>
        <taxon>Pseudomonadota</taxon>
        <taxon>Gammaproteobacteria</taxon>
        <taxon>Enterobacterales</taxon>
        <taxon>Bruguierivoracaceae</taxon>
        <taxon>Sodalis</taxon>
    </lineage>
</organism>
<feature type="domain" description="Copper resistance protein ScsC N-terminal" evidence="2">
    <location>
        <begin position="43"/>
        <end position="73"/>
    </location>
</feature>
<dbReference type="EMBL" id="SJOI01000001">
    <property type="protein sequence ID" value="TCL05294.1"/>
    <property type="molecule type" value="Genomic_DNA"/>
</dbReference>
<gene>
    <name evidence="3" type="ORF">EZJ58_3468</name>
</gene>
<dbReference type="AlphaFoldDB" id="A0A4R1NCM6"/>
<name>A0A4R1NCM6_9GAMM</name>
<dbReference type="RefSeq" id="WP_420854147.1">
    <property type="nucleotide sequence ID" value="NZ_CP075169.1"/>
</dbReference>
<evidence type="ECO:0000256" key="1">
    <source>
        <dbReference type="SAM" id="SignalP"/>
    </source>
</evidence>
<comment type="caution">
    <text evidence="3">The sequence shown here is derived from an EMBL/GenBank/DDBJ whole genome shotgun (WGS) entry which is preliminary data.</text>
</comment>
<feature type="signal peptide" evidence="1">
    <location>
        <begin position="1"/>
        <end position="23"/>
    </location>
</feature>
<keyword evidence="1" id="KW-0732">Signal</keyword>
<accession>A0A4R1NCM6</accession>
<evidence type="ECO:0000313" key="3">
    <source>
        <dbReference type="EMBL" id="TCL05294.1"/>
    </source>
</evidence>
<evidence type="ECO:0000259" key="2">
    <source>
        <dbReference type="Pfam" id="PF18312"/>
    </source>
</evidence>
<dbReference type="InterPro" id="IPR041205">
    <property type="entry name" value="ScsC_N"/>
</dbReference>
<proteinExistence type="predicted"/>
<keyword evidence="4" id="KW-1185">Reference proteome</keyword>